<feature type="transmembrane region" description="Helical" evidence="6">
    <location>
        <begin position="54"/>
        <end position="76"/>
    </location>
</feature>
<evidence type="ECO:0000256" key="6">
    <source>
        <dbReference type="SAM" id="Phobius"/>
    </source>
</evidence>
<keyword evidence="4 6" id="KW-1133">Transmembrane helix</keyword>
<evidence type="ECO:0000256" key="4">
    <source>
        <dbReference type="ARBA" id="ARBA00022989"/>
    </source>
</evidence>
<dbReference type="InterPro" id="IPR051611">
    <property type="entry name" value="ECF_transporter_component"/>
</dbReference>
<gene>
    <name evidence="7" type="ORF">DRP44_04795</name>
</gene>
<protein>
    <recommendedName>
        <fullName evidence="9">Energy-coupling factor transporter transmembrane protein EcfT</fullName>
    </recommendedName>
</protein>
<sequence>MKTIYNINPSVKMAVIFLYVGFLLFNMNYGFNLSILILSFSFIAITVRNLKSLVSLIIAVILFSSTIFIMNFLYYTKGQTPVNFLFLHGTYEGMKRGVVLSMRASSIIFLSVGYLFSTDPFLMIQSFIQNLHIPEKIGYALLIAFREIHLFKKNITNIERAMIIRNGGGKITLNERIKMIVPVFAMVVRKGERSAIALETRGMLLEKRGGYYRDMSLRSIDKIFVIISLLLLLVILFMSNLLM</sequence>
<dbReference type="AlphaFoldDB" id="A0A660SA34"/>
<dbReference type="EMBL" id="QNBC01000055">
    <property type="protein sequence ID" value="RKX66126.1"/>
    <property type="molecule type" value="Genomic_DNA"/>
</dbReference>
<dbReference type="PANTHER" id="PTHR34857">
    <property type="entry name" value="SLL0384 PROTEIN"/>
    <property type="match status" value="1"/>
</dbReference>
<comment type="subcellular location">
    <subcellularLocation>
        <location evidence="1">Membrane</location>
        <topology evidence="1">Multi-pass membrane protein</topology>
    </subcellularLocation>
</comment>
<dbReference type="InterPro" id="IPR003339">
    <property type="entry name" value="ABC/ECF_trnsptr_transmembrane"/>
</dbReference>
<evidence type="ECO:0000256" key="5">
    <source>
        <dbReference type="ARBA" id="ARBA00023136"/>
    </source>
</evidence>
<dbReference type="Proteomes" id="UP000282321">
    <property type="component" value="Unassembled WGS sequence"/>
</dbReference>
<comment type="caution">
    <text evidence="7">The sequence shown here is derived from an EMBL/GenBank/DDBJ whole genome shotgun (WGS) entry which is preliminary data.</text>
</comment>
<reference evidence="7 8" key="1">
    <citation type="submission" date="2018-06" db="EMBL/GenBank/DDBJ databases">
        <title>Extensive metabolic versatility and redundancy in microbially diverse, dynamic hydrothermal sediments.</title>
        <authorList>
            <person name="Dombrowski N."/>
            <person name="Teske A."/>
            <person name="Baker B.J."/>
        </authorList>
    </citation>
    <scope>NUCLEOTIDE SEQUENCE [LARGE SCALE GENOMIC DNA]</scope>
    <source>
        <strain evidence="7">B35_G9</strain>
    </source>
</reference>
<evidence type="ECO:0000313" key="7">
    <source>
        <dbReference type="EMBL" id="RKX66126.1"/>
    </source>
</evidence>
<keyword evidence="2" id="KW-1003">Cell membrane</keyword>
<name>A0A660SA34_UNCT6</name>
<evidence type="ECO:0008006" key="9">
    <source>
        <dbReference type="Google" id="ProtNLM"/>
    </source>
</evidence>
<accession>A0A660SA34</accession>
<dbReference type="GO" id="GO:0005886">
    <property type="term" value="C:plasma membrane"/>
    <property type="evidence" value="ECO:0007669"/>
    <property type="project" value="UniProtKB-ARBA"/>
</dbReference>
<feature type="transmembrane region" description="Helical" evidence="6">
    <location>
        <begin position="223"/>
        <end position="242"/>
    </location>
</feature>
<dbReference type="CDD" id="cd16914">
    <property type="entry name" value="EcfT"/>
    <property type="match status" value="1"/>
</dbReference>
<evidence type="ECO:0000256" key="3">
    <source>
        <dbReference type="ARBA" id="ARBA00022692"/>
    </source>
</evidence>
<keyword evidence="3 6" id="KW-0812">Transmembrane</keyword>
<dbReference type="PANTHER" id="PTHR34857:SF2">
    <property type="entry name" value="SLL0384 PROTEIN"/>
    <property type="match status" value="1"/>
</dbReference>
<evidence type="ECO:0000313" key="8">
    <source>
        <dbReference type="Proteomes" id="UP000282321"/>
    </source>
</evidence>
<organism evidence="7 8">
    <name type="scientific">candidate division TA06 bacterium</name>
    <dbReference type="NCBI Taxonomy" id="2250710"/>
    <lineage>
        <taxon>Bacteria</taxon>
        <taxon>Bacteria division TA06</taxon>
    </lineage>
</organism>
<keyword evidence="5 6" id="KW-0472">Membrane</keyword>
<evidence type="ECO:0000256" key="1">
    <source>
        <dbReference type="ARBA" id="ARBA00004141"/>
    </source>
</evidence>
<proteinExistence type="predicted"/>
<feature type="transmembrane region" description="Helical" evidence="6">
    <location>
        <begin position="96"/>
        <end position="116"/>
    </location>
</feature>
<dbReference type="Pfam" id="PF02361">
    <property type="entry name" value="CbiQ"/>
    <property type="match status" value="1"/>
</dbReference>
<evidence type="ECO:0000256" key="2">
    <source>
        <dbReference type="ARBA" id="ARBA00022475"/>
    </source>
</evidence>